<dbReference type="AlphaFoldDB" id="A0A9D3Y5Z3"/>
<organism evidence="4 5">
    <name type="scientific">Dreissena polymorpha</name>
    <name type="common">Zebra mussel</name>
    <name type="synonym">Mytilus polymorpha</name>
    <dbReference type="NCBI Taxonomy" id="45954"/>
    <lineage>
        <taxon>Eukaryota</taxon>
        <taxon>Metazoa</taxon>
        <taxon>Spiralia</taxon>
        <taxon>Lophotrochozoa</taxon>
        <taxon>Mollusca</taxon>
        <taxon>Bivalvia</taxon>
        <taxon>Autobranchia</taxon>
        <taxon>Heteroconchia</taxon>
        <taxon>Euheterodonta</taxon>
        <taxon>Imparidentia</taxon>
        <taxon>Neoheterodontei</taxon>
        <taxon>Myida</taxon>
        <taxon>Dreissenoidea</taxon>
        <taxon>Dreissenidae</taxon>
        <taxon>Dreissena</taxon>
    </lineage>
</organism>
<dbReference type="Gene3D" id="3.30.420.40">
    <property type="match status" value="2"/>
</dbReference>
<comment type="similarity">
    <text evidence="1">Belongs to the heat shock protein 70 family.</text>
</comment>
<proteinExistence type="inferred from homology"/>
<evidence type="ECO:0000256" key="1">
    <source>
        <dbReference type="ARBA" id="ARBA00007381"/>
    </source>
</evidence>
<evidence type="ECO:0000313" key="4">
    <source>
        <dbReference type="EMBL" id="KAH3692383.1"/>
    </source>
</evidence>
<dbReference type="SUPFAM" id="SSF53067">
    <property type="entry name" value="Actin-like ATPase domain"/>
    <property type="match status" value="1"/>
</dbReference>
<accession>A0A9D3Y5Z3</accession>
<dbReference type="Proteomes" id="UP000828390">
    <property type="component" value="Unassembled WGS sequence"/>
</dbReference>
<dbReference type="InterPro" id="IPR018181">
    <property type="entry name" value="Heat_shock_70_CS"/>
</dbReference>
<dbReference type="InterPro" id="IPR043129">
    <property type="entry name" value="ATPase_NBD"/>
</dbReference>
<evidence type="ECO:0000256" key="2">
    <source>
        <dbReference type="ARBA" id="ARBA00022741"/>
    </source>
</evidence>
<sequence>MYTADVQDIVLVGGSTRIPKIQKLLQDFFNGKILYKSINTDEAVAFGAAVQAAILHGDRSEGVPNIFLMEVAT</sequence>
<keyword evidence="5" id="KW-1185">Reference proteome</keyword>
<dbReference type="GO" id="GO:0140662">
    <property type="term" value="F:ATP-dependent protein folding chaperone"/>
    <property type="evidence" value="ECO:0007669"/>
    <property type="project" value="InterPro"/>
</dbReference>
<gene>
    <name evidence="4" type="ORF">DPMN_194833</name>
</gene>
<evidence type="ECO:0008006" key="6">
    <source>
        <dbReference type="Google" id="ProtNLM"/>
    </source>
</evidence>
<name>A0A9D3Y5Z3_DREPO</name>
<keyword evidence="3" id="KW-0067">ATP-binding</keyword>
<dbReference type="PANTHER" id="PTHR19375">
    <property type="entry name" value="HEAT SHOCK PROTEIN 70KDA"/>
    <property type="match status" value="1"/>
</dbReference>
<dbReference type="InterPro" id="IPR013126">
    <property type="entry name" value="Hsp_70_fam"/>
</dbReference>
<reference evidence="4" key="1">
    <citation type="journal article" date="2019" name="bioRxiv">
        <title>The Genome of the Zebra Mussel, Dreissena polymorpha: A Resource for Invasive Species Research.</title>
        <authorList>
            <person name="McCartney M.A."/>
            <person name="Auch B."/>
            <person name="Kono T."/>
            <person name="Mallez S."/>
            <person name="Zhang Y."/>
            <person name="Obille A."/>
            <person name="Becker A."/>
            <person name="Abrahante J.E."/>
            <person name="Garbe J."/>
            <person name="Badalamenti J.P."/>
            <person name="Herman A."/>
            <person name="Mangelson H."/>
            <person name="Liachko I."/>
            <person name="Sullivan S."/>
            <person name="Sone E.D."/>
            <person name="Koren S."/>
            <person name="Silverstein K.A.T."/>
            <person name="Beckman K.B."/>
            <person name="Gohl D.M."/>
        </authorList>
    </citation>
    <scope>NUCLEOTIDE SEQUENCE</scope>
    <source>
        <strain evidence="4">Duluth1</strain>
        <tissue evidence="4">Whole animal</tissue>
    </source>
</reference>
<dbReference type="EMBL" id="JAIWYP010000023">
    <property type="protein sequence ID" value="KAH3692383.1"/>
    <property type="molecule type" value="Genomic_DNA"/>
</dbReference>
<protein>
    <recommendedName>
        <fullName evidence="6">Heat shock protein 70</fullName>
    </recommendedName>
</protein>
<dbReference type="Pfam" id="PF00012">
    <property type="entry name" value="HSP70"/>
    <property type="match status" value="1"/>
</dbReference>
<evidence type="ECO:0000313" key="5">
    <source>
        <dbReference type="Proteomes" id="UP000828390"/>
    </source>
</evidence>
<keyword evidence="2" id="KW-0547">Nucleotide-binding</keyword>
<comment type="caution">
    <text evidence="4">The sequence shown here is derived from an EMBL/GenBank/DDBJ whole genome shotgun (WGS) entry which is preliminary data.</text>
</comment>
<evidence type="ECO:0000256" key="3">
    <source>
        <dbReference type="ARBA" id="ARBA00022840"/>
    </source>
</evidence>
<dbReference type="GO" id="GO:0005524">
    <property type="term" value="F:ATP binding"/>
    <property type="evidence" value="ECO:0007669"/>
    <property type="project" value="UniProtKB-KW"/>
</dbReference>
<dbReference type="PRINTS" id="PR00301">
    <property type="entry name" value="HEATSHOCK70"/>
</dbReference>
<dbReference type="PROSITE" id="PS01036">
    <property type="entry name" value="HSP70_3"/>
    <property type="match status" value="1"/>
</dbReference>
<reference evidence="4" key="2">
    <citation type="submission" date="2020-11" db="EMBL/GenBank/DDBJ databases">
        <authorList>
            <person name="McCartney M.A."/>
            <person name="Auch B."/>
            <person name="Kono T."/>
            <person name="Mallez S."/>
            <person name="Becker A."/>
            <person name="Gohl D.M."/>
            <person name="Silverstein K.A.T."/>
            <person name="Koren S."/>
            <person name="Bechman K.B."/>
            <person name="Herman A."/>
            <person name="Abrahante J.E."/>
            <person name="Garbe J."/>
        </authorList>
    </citation>
    <scope>NUCLEOTIDE SEQUENCE</scope>
    <source>
        <strain evidence="4">Duluth1</strain>
        <tissue evidence="4">Whole animal</tissue>
    </source>
</reference>